<proteinExistence type="predicted"/>
<feature type="chain" id="PRO_5013325127" evidence="1">
    <location>
        <begin position="24"/>
        <end position="274"/>
    </location>
</feature>
<feature type="signal peptide" evidence="1">
    <location>
        <begin position="1"/>
        <end position="23"/>
    </location>
</feature>
<evidence type="ECO:0000313" key="3">
    <source>
        <dbReference type="Proteomes" id="UP000198287"/>
    </source>
</evidence>
<reference evidence="2 3" key="1">
    <citation type="submission" date="2015-12" db="EMBL/GenBank/DDBJ databases">
        <title>The genome of Folsomia candida.</title>
        <authorList>
            <person name="Faddeeva A."/>
            <person name="Derks M.F."/>
            <person name="Anvar Y."/>
            <person name="Smit S."/>
            <person name="Van Straalen N."/>
            <person name="Roelofs D."/>
        </authorList>
    </citation>
    <scope>NUCLEOTIDE SEQUENCE [LARGE SCALE GENOMIC DNA]</scope>
    <source>
        <strain evidence="2 3">VU population</strain>
        <tissue evidence="2">Whole body</tissue>
    </source>
</reference>
<evidence type="ECO:0000313" key="2">
    <source>
        <dbReference type="EMBL" id="OXA42852.1"/>
    </source>
</evidence>
<keyword evidence="1" id="KW-0732">Signal</keyword>
<dbReference type="OrthoDB" id="10675830at2759"/>
<accession>A0A226DBF3</accession>
<dbReference type="EMBL" id="LNIX01000024">
    <property type="protein sequence ID" value="OXA42852.1"/>
    <property type="molecule type" value="Genomic_DNA"/>
</dbReference>
<sequence length="274" mass="28748">MESRKVFVIFVSTILLGQDYASAGLLQSIRDAAFLKDEDTVARSNYGVTPLFANTPTEPEPSFFEKYYPSVLPSDRSSSSSSTPSLPPPCPPGDFLCLAQRNMKHTLGSEMTNAIVKSVATLMTEMLNTTISRSLDIVQKAQGSHDAQKEAEARAAMSAVGTALSTVSTKVIQGVASFVKVSLSGAMWDLFGNVMKAATGGVGAGGAMGGMGGGARVLGGDKVQDKPVPVFVQDPKPVGLSDPVLITPSNMYIPTQNGNEIKRRAGIGEKGGEE</sequence>
<dbReference type="Proteomes" id="UP000198287">
    <property type="component" value="Unassembled WGS sequence"/>
</dbReference>
<name>A0A226DBF3_FOLCA</name>
<gene>
    <name evidence="2" type="ORF">Fcan01_22319</name>
</gene>
<protein>
    <submittedName>
        <fullName evidence="2">Uncharacterized protein</fullName>
    </submittedName>
</protein>
<dbReference type="AlphaFoldDB" id="A0A226DBF3"/>
<keyword evidence="3" id="KW-1185">Reference proteome</keyword>
<organism evidence="2 3">
    <name type="scientific">Folsomia candida</name>
    <name type="common">Springtail</name>
    <dbReference type="NCBI Taxonomy" id="158441"/>
    <lineage>
        <taxon>Eukaryota</taxon>
        <taxon>Metazoa</taxon>
        <taxon>Ecdysozoa</taxon>
        <taxon>Arthropoda</taxon>
        <taxon>Hexapoda</taxon>
        <taxon>Collembola</taxon>
        <taxon>Entomobryomorpha</taxon>
        <taxon>Isotomoidea</taxon>
        <taxon>Isotomidae</taxon>
        <taxon>Proisotominae</taxon>
        <taxon>Folsomia</taxon>
    </lineage>
</organism>
<comment type="caution">
    <text evidence="2">The sequence shown here is derived from an EMBL/GenBank/DDBJ whole genome shotgun (WGS) entry which is preliminary data.</text>
</comment>
<evidence type="ECO:0000256" key="1">
    <source>
        <dbReference type="SAM" id="SignalP"/>
    </source>
</evidence>